<proteinExistence type="predicted"/>
<dbReference type="AlphaFoldDB" id="A0A8J8VYE0"/>
<dbReference type="InterPro" id="IPR018531">
    <property type="entry name" value="DUF1993"/>
</dbReference>
<accession>A0A8J8VYE0</accession>
<sequence>MSAPAPLFDYSVPTFIKGLRTLSNIIQKAADFAQQQGTPVDEIAGWKLAEDMLPVTFQVQTACNVAKNSLPRIAGYEQQPVEDNEKTVAELQARIASTIELLQKAEPSQFVGKEKNEFKMMAGPRELEFQVQDYLTNFALPNFYFHITTAYAILRAKGVQLGKFDYLVPFMQ</sequence>
<name>A0A8J8VYE0_9EURO</name>
<keyword evidence="2" id="KW-1185">Reference proteome</keyword>
<dbReference type="Proteomes" id="UP000631181">
    <property type="component" value="Unassembled WGS sequence"/>
</dbReference>
<evidence type="ECO:0008006" key="3">
    <source>
        <dbReference type="Google" id="ProtNLM"/>
    </source>
</evidence>
<dbReference type="PANTHER" id="PTHR36922">
    <property type="entry name" value="BLL2446 PROTEIN"/>
    <property type="match status" value="1"/>
</dbReference>
<comment type="caution">
    <text evidence="1">The sequence shown here is derived from an EMBL/GenBank/DDBJ whole genome shotgun (WGS) entry which is preliminary data.</text>
</comment>
<evidence type="ECO:0000313" key="2">
    <source>
        <dbReference type="Proteomes" id="UP000631181"/>
    </source>
</evidence>
<dbReference type="EMBL" id="WIWV01000159">
    <property type="protein sequence ID" value="KAF7712662.1"/>
    <property type="molecule type" value="Genomic_DNA"/>
</dbReference>
<reference evidence="1" key="1">
    <citation type="journal article" date="2020" name="Front. Microbiol.">
        <title>Gene regulatory networks of Penicillium echinulatum 2HH and Penicillium oxalicum 114-2 inferred by a computational biology approach.</title>
        <authorList>
            <person name="Lenz A.R."/>
            <person name="Galan-Vasquez E."/>
            <person name="Balbinot E."/>
            <person name="De Abreu F.P."/>
            <person name="De Oliveira N.S."/>
            <person name="Da Rosa L.O."/>
            <person name="De Avila E Silva S."/>
            <person name="Camassola M."/>
            <person name="Dillon A.J.P."/>
            <person name="Perez-Rueda E."/>
        </authorList>
    </citation>
    <scope>NUCLEOTIDE SEQUENCE</scope>
    <source>
        <strain evidence="1">S1M29</strain>
    </source>
</reference>
<dbReference type="Pfam" id="PF09351">
    <property type="entry name" value="DUF1993"/>
    <property type="match status" value="1"/>
</dbReference>
<gene>
    <name evidence="1" type="ORF">PECM_002321</name>
</gene>
<dbReference type="Gene3D" id="1.20.120.450">
    <property type="entry name" value="dinb family like domain"/>
    <property type="match status" value="1"/>
</dbReference>
<dbReference type="PANTHER" id="PTHR36922:SF1">
    <property type="entry name" value="DUF1993 DOMAIN-CONTAINING PROTEIN"/>
    <property type="match status" value="1"/>
</dbReference>
<dbReference type="OrthoDB" id="3724345at2759"/>
<evidence type="ECO:0000313" key="1">
    <source>
        <dbReference type="EMBL" id="KAF7712662.1"/>
    </source>
</evidence>
<organism evidence="1 2">
    <name type="scientific">Penicillium ucsense</name>
    <dbReference type="NCBI Taxonomy" id="2839758"/>
    <lineage>
        <taxon>Eukaryota</taxon>
        <taxon>Fungi</taxon>
        <taxon>Dikarya</taxon>
        <taxon>Ascomycota</taxon>
        <taxon>Pezizomycotina</taxon>
        <taxon>Eurotiomycetes</taxon>
        <taxon>Eurotiomycetidae</taxon>
        <taxon>Eurotiales</taxon>
        <taxon>Aspergillaceae</taxon>
        <taxon>Penicillium</taxon>
    </lineage>
</organism>
<dbReference type="SUPFAM" id="SSF109854">
    <property type="entry name" value="DinB/YfiT-like putative metalloenzymes"/>
    <property type="match status" value="1"/>
</dbReference>
<protein>
    <recommendedName>
        <fullName evidence="3">DUF1993 domain-containing protein</fullName>
    </recommendedName>
</protein>
<dbReference type="InterPro" id="IPR034660">
    <property type="entry name" value="DinB/YfiT-like"/>
</dbReference>